<name>A0A0W1SVA6_9EURY</name>
<sequence>MKHNQSYFNRRTVLRTAAGLSLVGLTGCLNGSGESGGGTTTANDDSDGHSVLSRVAVEGTALVVELGSGADVERVNLIRPNGELFGKREVAAGVRQVSFEIGTTYDPGEFRVIAVQGEDTVAETSVEIQPELEIVDVGLFRNNPDKPWDEVYGESETNRRKDSEAFVSVHNSGTGPDATVSLRFSGDVPNPVDNPRNGGIYETDEIVIPAGKTRDVYSNSRPFSAQTGDDGMGCSVDTTTGEFSVYVEPRVSGSETSETYDVEYSGSETMTDCEVKISGI</sequence>
<proteinExistence type="predicted"/>
<dbReference type="PROSITE" id="PS51257">
    <property type="entry name" value="PROKAR_LIPOPROTEIN"/>
    <property type="match status" value="1"/>
</dbReference>
<dbReference type="OrthoDB" id="190728at2157"/>
<reference evidence="2 3" key="1">
    <citation type="submission" date="2015-12" db="EMBL/GenBank/DDBJ databases">
        <title>Haloferax profundi sp. nov. isolated from the Discovery deep brine-seawater interface in the Red Sea.</title>
        <authorList>
            <person name="Zhang G."/>
            <person name="Stingl U."/>
            <person name="Rashid M."/>
        </authorList>
    </citation>
    <scope>NUCLEOTIDE SEQUENCE [LARGE SCALE GENOMIC DNA]</scope>
    <source>
        <strain evidence="2 3">SB29</strain>
    </source>
</reference>
<organism evidence="2 3">
    <name type="scientific">Haloferax profundi</name>
    <dbReference type="NCBI Taxonomy" id="1544718"/>
    <lineage>
        <taxon>Archaea</taxon>
        <taxon>Methanobacteriati</taxon>
        <taxon>Methanobacteriota</taxon>
        <taxon>Stenosarchaea group</taxon>
        <taxon>Halobacteria</taxon>
        <taxon>Halobacteriales</taxon>
        <taxon>Haloferacaceae</taxon>
        <taxon>Haloferax</taxon>
    </lineage>
</organism>
<protein>
    <recommendedName>
        <fullName evidence="4">Secreted glycoprotein</fullName>
    </recommendedName>
</protein>
<dbReference type="RefSeq" id="WP_058571089.1">
    <property type="nucleotide sequence ID" value="NZ_LOPV01000061.1"/>
</dbReference>
<keyword evidence="3" id="KW-1185">Reference proteome</keyword>
<dbReference type="EMBL" id="LOPV01000061">
    <property type="protein sequence ID" value="KTG30340.1"/>
    <property type="molecule type" value="Genomic_DNA"/>
</dbReference>
<evidence type="ECO:0000313" key="2">
    <source>
        <dbReference type="EMBL" id="KTG30340.1"/>
    </source>
</evidence>
<evidence type="ECO:0008006" key="4">
    <source>
        <dbReference type="Google" id="ProtNLM"/>
    </source>
</evidence>
<evidence type="ECO:0000313" key="3">
    <source>
        <dbReference type="Proteomes" id="UP000053157"/>
    </source>
</evidence>
<dbReference type="AlphaFoldDB" id="A0A0W1SVA6"/>
<comment type="caution">
    <text evidence="2">The sequence shown here is derived from an EMBL/GenBank/DDBJ whole genome shotgun (WGS) entry which is preliminary data.</text>
</comment>
<evidence type="ECO:0000256" key="1">
    <source>
        <dbReference type="SAM" id="MobiDB-lite"/>
    </source>
</evidence>
<gene>
    <name evidence="2" type="ORF">AUR66_08325</name>
</gene>
<dbReference type="Proteomes" id="UP000053157">
    <property type="component" value="Unassembled WGS sequence"/>
</dbReference>
<feature type="region of interest" description="Disordered" evidence="1">
    <location>
        <begin position="170"/>
        <end position="200"/>
    </location>
</feature>
<accession>A0A0W1SVA6</accession>